<feature type="site" description="Transition state stabilizer" evidence="7">
    <location>
        <position position="21"/>
    </location>
</feature>
<protein>
    <recommendedName>
        <fullName evidence="7">2-C-methyl-D-erythritol 4-phosphate cytidylyltransferase</fullName>
        <ecNumber evidence="7">2.7.7.60</ecNumber>
    </recommendedName>
    <alternativeName>
        <fullName evidence="7">4-diphosphocytidyl-2C-methyl-D-erythritol synthase</fullName>
    </alternativeName>
    <alternativeName>
        <fullName evidence="7">MEP cytidylyltransferase</fullName>
        <shortName evidence="7">MCT</shortName>
    </alternativeName>
</protein>
<reference evidence="8 9" key="1">
    <citation type="submission" date="2017-06" db="EMBL/GenBank/DDBJ databases">
        <authorList>
            <consortium name="Pathogen Informatics"/>
        </authorList>
    </citation>
    <scope>NUCLEOTIDE SEQUENCE [LARGE SCALE GENOMIC DNA]</scope>
    <source>
        <strain evidence="8 9">NCTC10570</strain>
    </source>
</reference>
<accession>A0A239TNS9</accession>
<keyword evidence="6 7" id="KW-0414">Isoprene biosynthesis</keyword>
<dbReference type="RefSeq" id="WP_027890782.1">
    <property type="nucleotide sequence ID" value="NZ_CALXYH010000020.1"/>
</dbReference>
<dbReference type="Proteomes" id="UP000215383">
    <property type="component" value="Chromosome 1"/>
</dbReference>
<comment type="similarity">
    <text evidence="3 7">Belongs to the IspD/TarI cytidylyltransferase family. IspD subfamily.</text>
</comment>
<dbReference type="NCBIfam" id="TIGR00453">
    <property type="entry name" value="ispD"/>
    <property type="match status" value="1"/>
</dbReference>
<gene>
    <name evidence="7 8" type="primary">ispD</name>
    <name evidence="8" type="ORF">SAMEA4364220_00936</name>
</gene>
<evidence type="ECO:0000256" key="5">
    <source>
        <dbReference type="ARBA" id="ARBA00022695"/>
    </source>
</evidence>
<dbReference type="PANTHER" id="PTHR32125:SF4">
    <property type="entry name" value="2-C-METHYL-D-ERYTHRITOL 4-PHOSPHATE CYTIDYLYLTRANSFERASE, CHLOROPLASTIC"/>
    <property type="match status" value="1"/>
</dbReference>
<keyword evidence="5 7" id="KW-0548">Nucleotidyltransferase</keyword>
<sequence>MVSVIFPAAGHGKRMGLGFNKIFTELSGKPILIQTLLTFSRCDCVDELIIAVDVNEMEVIQKVLSKIPRLKPYKIVAGGSERQYSVYNGLMAVSPDADIVLVHDAARPLISETVIQNVVNEVMLSGGAVCAVPVKDTTAEINEMGFIEKVPDRNKLWAIQTPQGFKKEILVEAHKKAQEDDFLGTDEASLVRRTGRAVKLVMGSYDNIKVTTPTDLLMAEMLFSHKTAKHVKFKISSLFSEILGTVQK</sequence>
<dbReference type="PROSITE" id="PS01295">
    <property type="entry name" value="ISPD"/>
    <property type="match status" value="1"/>
</dbReference>
<dbReference type="Pfam" id="PF01128">
    <property type="entry name" value="IspD"/>
    <property type="match status" value="1"/>
</dbReference>
<dbReference type="OrthoDB" id="9806837at2"/>
<dbReference type="UniPathway" id="UPA00056">
    <property type="reaction ID" value="UER00093"/>
</dbReference>
<dbReference type="InterPro" id="IPR001228">
    <property type="entry name" value="IspD"/>
</dbReference>
<evidence type="ECO:0000256" key="4">
    <source>
        <dbReference type="ARBA" id="ARBA00022679"/>
    </source>
</evidence>
<dbReference type="CDD" id="cd02516">
    <property type="entry name" value="CDP-ME_synthetase"/>
    <property type="match status" value="1"/>
</dbReference>
<keyword evidence="4 7" id="KW-0808">Transferase</keyword>
<dbReference type="PANTHER" id="PTHR32125">
    <property type="entry name" value="2-C-METHYL-D-ERYTHRITOL 4-PHOSPHATE CYTIDYLYLTRANSFERASE, CHLOROPLASTIC"/>
    <property type="match status" value="1"/>
</dbReference>
<feature type="site" description="Transition state stabilizer" evidence="7">
    <location>
        <position position="14"/>
    </location>
</feature>
<organism evidence="8 9">
    <name type="scientific">Megamonas hypermegale</name>
    <dbReference type="NCBI Taxonomy" id="158847"/>
    <lineage>
        <taxon>Bacteria</taxon>
        <taxon>Bacillati</taxon>
        <taxon>Bacillota</taxon>
        <taxon>Negativicutes</taxon>
        <taxon>Selenomonadales</taxon>
        <taxon>Selenomonadaceae</taxon>
        <taxon>Megamonas</taxon>
    </lineage>
</organism>
<comment type="function">
    <text evidence="7">Catalyzes the formation of 4-diphosphocytidyl-2-C-methyl-D-erythritol from CTP and 2-C-methyl-D-erythritol 4-phosphate (MEP).</text>
</comment>
<dbReference type="InterPro" id="IPR034683">
    <property type="entry name" value="IspD/TarI"/>
</dbReference>
<dbReference type="SUPFAM" id="SSF53448">
    <property type="entry name" value="Nucleotide-diphospho-sugar transferases"/>
    <property type="match status" value="1"/>
</dbReference>
<feature type="site" description="Positions MEP for the nucleophilic attack" evidence="7">
    <location>
        <position position="209"/>
    </location>
</feature>
<name>A0A239TNS9_9FIRM</name>
<dbReference type="FunFam" id="3.90.550.10:FF:000003">
    <property type="entry name" value="2-C-methyl-D-erythritol 4-phosphate cytidylyltransferase"/>
    <property type="match status" value="1"/>
</dbReference>
<dbReference type="GO" id="GO:0019288">
    <property type="term" value="P:isopentenyl diphosphate biosynthetic process, methylerythritol 4-phosphate pathway"/>
    <property type="evidence" value="ECO:0007669"/>
    <property type="project" value="UniProtKB-UniRule"/>
</dbReference>
<keyword evidence="9" id="KW-1185">Reference proteome</keyword>
<feature type="site" description="Positions MEP for the nucleophilic attack" evidence="7">
    <location>
        <position position="153"/>
    </location>
</feature>
<comment type="catalytic activity">
    <reaction evidence="1 7">
        <text>2-C-methyl-D-erythritol 4-phosphate + CTP + H(+) = 4-CDP-2-C-methyl-D-erythritol + diphosphate</text>
        <dbReference type="Rhea" id="RHEA:13429"/>
        <dbReference type="ChEBI" id="CHEBI:15378"/>
        <dbReference type="ChEBI" id="CHEBI:33019"/>
        <dbReference type="ChEBI" id="CHEBI:37563"/>
        <dbReference type="ChEBI" id="CHEBI:57823"/>
        <dbReference type="ChEBI" id="CHEBI:58262"/>
        <dbReference type="EC" id="2.7.7.60"/>
    </reaction>
</comment>
<dbReference type="InterPro" id="IPR050088">
    <property type="entry name" value="IspD/TarI_cytidylyltransf_bact"/>
</dbReference>
<dbReference type="GeneID" id="78506954"/>
<evidence type="ECO:0000256" key="2">
    <source>
        <dbReference type="ARBA" id="ARBA00004787"/>
    </source>
</evidence>
<evidence type="ECO:0000256" key="3">
    <source>
        <dbReference type="ARBA" id="ARBA00009789"/>
    </source>
</evidence>
<dbReference type="AlphaFoldDB" id="A0A239TNS9"/>
<dbReference type="Gene3D" id="3.90.550.10">
    <property type="entry name" value="Spore Coat Polysaccharide Biosynthesis Protein SpsA, Chain A"/>
    <property type="match status" value="1"/>
</dbReference>
<dbReference type="EMBL" id="LT906446">
    <property type="protein sequence ID" value="SNU98474.1"/>
    <property type="molecule type" value="Genomic_DNA"/>
</dbReference>
<dbReference type="eggNOG" id="COG1211">
    <property type="taxonomic scope" value="Bacteria"/>
</dbReference>
<dbReference type="InterPro" id="IPR018294">
    <property type="entry name" value="ISPD_synthase_CS"/>
</dbReference>
<proteinExistence type="inferred from homology"/>
<evidence type="ECO:0000256" key="7">
    <source>
        <dbReference type="HAMAP-Rule" id="MF_00108"/>
    </source>
</evidence>
<evidence type="ECO:0000256" key="1">
    <source>
        <dbReference type="ARBA" id="ARBA00001282"/>
    </source>
</evidence>
<dbReference type="EC" id="2.7.7.60" evidence="7"/>
<evidence type="ECO:0000313" key="9">
    <source>
        <dbReference type="Proteomes" id="UP000215383"/>
    </source>
</evidence>
<dbReference type="InterPro" id="IPR029044">
    <property type="entry name" value="Nucleotide-diphossugar_trans"/>
</dbReference>
<evidence type="ECO:0000313" key="8">
    <source>
        <dbReference type="EMBL" id="SNU98474.1"/>
    </source>
</evidence>
<evidence type="ECO:0000256" key="6">
    <source>
        <dbReference type="ARBA" id="ARBA00023229"/>
    </source>
</evidence>
<comment type="pathway">
    <text evidence="2 7">Isoprenoid biosynthesis; isopentenyl diphosphate biosynthesis via DXP pathway; isopentenyl diphosphate from 1-deoxy-D-xylulose 5-phosphate: step 2/6.</text>
</comment>
<dbReference type="HAMAP" id="MF_00108">
    <property type="entry name" value="IspD"/>
    <property type="match status" value="1"/>
</dbReference>
<dbReference type="GO" id="GO:0050518">
    <property type="term" value="F:2-C-methyl-D-erythritol 4-phosphate cytidylyltransferase activity"/>
    <property type="evidence" value="ECO:0007669"/>
    <property type="project" value="UniProtKB-UniRule"/>
</dbReference>